<reference evidence="2 3" key="1">
    <citation type="submission" date="2019-02" db="EMBL/GenBank/DDBJ databases">
        <title>Sequencing the genomes of 1000 actinobacteria strains.</title>
        <authorList>
            <person name="Klenk H.-P."/>
        </authorList>
    </citation>
    <scope>NUCLEOTIDE SEQUENCE [LARGE SCALE GENOMIC DNA]</scope>
    <source>
        <strain evidence="2 3">DSM 45162</strain>
    </source>
</reference>
<dbReference type="GO" id="GO:0050839">
    <property type="term" value="F:cell adhesion molecule binding"/>
    <property type="evidence" value="ECO:0007669"/>
    <property type="project" value="TreeGrafter"/>
</dbReference>
<dbReference type="GO" id="GO:0005615">
    <property type="term" value="C:extracellular space"/>
    <property type="evidence" value="ECO:0007669"/>
    <property type="project" value="TreeGrafter"/>
</dbReference>
<organism evidence="2 3">
    <name type="scientific">Krasilnikovia cinnamomea</name>
    <dbReference type="NCBI Taxonomy" id="349313"/>
    <lineage>
        <taxon>Bacteria</taxon>
        <taxon>Bacillati</taxon>
        <taxon>Actinomycetota</taxon>
        <taxon>Actinomycetes</taxon>
        <taxon>Micromonosporales</taxon>
        <taxon>Micromonosporaceae</taxon>
        <taxon>Krasilnikovia</taxon>
    </lineage>
</organism>
<dbReference type="Proteomes" id="UP000292564">
    <property type="component" value="Unassembled WGS sequence"/>
</dbReference>
<name>A0A4Q7ZEX2_9ACTN</name>
<evidence type="ECO:0000313" key="2">
    <source>
        <dbReference type="EMBL" id="RZU48844.1"/>
    </source>
</evidence>
<gene>
    <name evidence="2" type="ORF">EV385_0573</name>
</gene>
<dbReference type="Gene3D" id="2.30.180.10">
    <property type="entry name" value="FAS1 domain"/>
    <property type="match status" value="1"/>
</dbReference>
<dbReference type="PROSITE" id="PS50213">
    <property type="entry name" value="FAS1"/>
    <property type="match status" value="1"/>
</dbReference>
<comment type="caution">
    <text evidence="2">The sequence shown here is derived from an EMBL/GenBank/DDBJ whole genome shotgun (WGS) entry which is preliminary data.</text>
</comment>
<dbReference type="PANTHER" id="PTHR10900">
    <property type="entry name" value="PERIOSTIN-RELATED"/>
    <property type="match status" value="1"/>
</dbReference>
<dbReference type="EMBL" id="SHKY01000001">
    <property type="protein sequence ID" value="RZU48844.1"/>
    <property type="molecule type" value="Genomic_DNA"/>
</dbReference>
<evidence type="ECO:0000259" key="1">
    <source>
        <dbReference type="PROSITE" id="PS50213"/>
    </source>
</evidence>
<dbReference type="InterPro" id="IPR036378">
    <property type="entry name" value="FAS1_dom_sf"/>
</dbReference>
<dbReference type="AlphaFoldDB" id="A0A4Q7ZEX2"/>
<protein>
    <submittedName>
        <fullName evidence="2">Putative surface protein with fasciclin (FAS1) repeats</fullName>
    </submittedName>
</protein>
<keyword evidence="3" id="KW-1185">Reference proteome</keyword>
<dbReference type="Pfam" id="PF02469">
    <property type="entry name" value="Fasciclin"/>
    <property type="match status" value="1"/>
</dbReference>
<accession>A0A4Q7ZEX2</accession>
<evidence type="ECO:0000313" key="3">
    <source>
        <dbReference type="Proteomes" id="UP000292564"/>
    </source>
</evidence>
<dbReference type="GO" id="GO:0030198">
    <property type="term" value="P:extracellular matrix organization"/>
    <property type="evidence" value="ECO:0007669"/>
    <property type="project" value="TreeGrafter"/>
</dbReference>
<dbReference type="InterPro" id="IPR000782">
    <property type="entry name" value="FAS1_domain"/>
</dbReference>
<sequence>MALAGCGSGGEVAAPPHAAPSYTAPSVPQFGNGCAAVPADPANPGSFEAMAAKPVASALAGSEGLSGLAEGFKRAGLVSSLNDAAGLTVFAPTDGAFEKLPAARRHALGADKKQLAGMLSGHVVPQRLTPSQLPGSHTTLSGAKVTVTSQGGVVKVNGSAEVVCANVQTKNATVYLVDTVLTAAE</sequence>
<dbReference type="PANTHER" id="PTHR10900:SF77">
    <property type="entry name" value="FI19380P1"/>
    <property type="match status" value="1"/>
</dbReference>
<dbReference type="GO" id="GO:0007155">
    <property type="term" value="P:cell adhesion"/>
    <property type="evidence" value="ECO:0007669"/>
    <property type="project" value="TreeGrafter"/>
</dbReference>
<dbReference type="SUPFAM" id="SSF82153">
    <property type="entry name" value="FAS1 domain"/>
    <property type="match status" value="1"/>
</dbReference>
<dbReference type="GO" id="GO:0031012">
    <property type="term" value="C:extracellular matrix"/>
    <property type="evidence" value="ECO:0007669"/>
    <property type="project" value="TreeGrafter"/>
</dbReference>
<dbReference type="SMART" id="SM00554">
    <property type="entry name" value="FAS1"/>
    <property type="match status" value="1"/>
</dbReference>
<proteinExistence type="predicted"/>
<dbReference type="InterPro" id="IPR050904">
    <property type="entry name" value="Adhesion/Biosynth-related"/>
</dbReference>
<feature type="domain" description="FAS1" evidence="1">
    <location>
        <begin position="52"/>
        <end position="181"/>
    </location>
</feature>